<dbReference type="InterPro" id="IPR051396">
    <property type="entry name" value="Bact_Antivir_Def_Nuclease"/>
</dbReference>
<dbReference type="Pfam" id="PF13175">
    <property type="entry name" value="AAA_15"/>
    <property type="match status" value="1"/>
</dbReference>
<evidence type="ECO:0000313" key="4">
    <source>
        <dbReference type="Proteomes" id="UP000619078"/>
    </source>
</evidence>
<evidence type="ECO:0000259" key="1">
    <source>
        <dbReference type="Pfam" id="PF13175"/>
    </source>
</evidence>
<dbReference type="InterPro" id="IPR041685">
    <property type="entry name" value="AAA_GajA/Old/RecF-like"/>
</dbReference>
<protein>
    <submittedName>
        <fullName evidence="3">AAA family ATPase</fullName>
    </submittedName>
</protein>
<feature type="domain" description="Endonuclease GajA/Old nuclease/RecF-like AAA" evidence="1">
    <location>
        <begin position="1"/>
        <end position="342"/>
    </location>
</feature>
<dbReference type="EMBL" id="JACWMX010000012">
    <property type="protein sequence ID" value="MBD1395417.1"/>
    <property type="molecule type" value="Genomic_DNA"/>
</dbReference>
<dbReference type="InterPro" id="IPR034139">
    <property type="entry name" value="TOPRIM_OLD"/>
</dbReference>
<reference evidence="3" key="1">
    <citation type="submission" date="2020-09" db="EMBL/GenBank/DDBJ databases">
        <title>Novel species of Mucilaginibacter isolated from a glacier on the Tibetan Plateau.</title>
        <authorList>
            <person name="Liu Q."/>
            <person name="Xin Y.-H."/>
        </authorList>
    </citation>
    <scope>NUCLEOTIDE SEQUENCE</scope>
    <source>
        <strain evidence="3">ZB1P21</strain>
    </source>
</reference>
<dbReference type="PANTHER" id="PTHR43581:SF4">
    <property type="entry name" value="ATP_GTP PHOSPHATASE"/>
    <property type="match status" value="1"/>
</dbReference>
<dbReference type="CDD" id="cd01026">
    <property type="entry name" value="TOPRIM_OLD"/>
    <property type="match status" value="1"/>
</dbReference>
<dbReference type="SUPFAM" id="SSF52540">
    <property type="entry name" value="P-loop containing nucleoside triphosphate hydrolases"/>
    <property type="match status" value="1"/>
</dbReference>
<dbReference type="RefSeq" id="WP_191166044.1">
    <property type="nucleotide sequence ID" value="NZ_JACWMX010000012.1"/>
</dbReference>
<keyword evidence="4" id="KW-1185">Reference proteome</keyword>
<evidence type="ECO:0000259" key="2">
    <source>
        <dbReference type="Pfam" id="PF20469"/>
    </source>
</evidence>
<organism evidence="3 4">
    <name type="scientific">Mucilaginibacter glaciei</name>
    <dbReference type="NCBI Taxonomy" id="2772109"/>
    <lineage>
        <taxon>Bacteria</taxon>
        <taxon>Pseudomonadati</taxon>
        <taxon>Bacteroidota</taxon>
        <taxon>Sphingobacteriia</taxon>
        <taxon>Sphingobacteriales</taxon>
        <taxon>Sphingobacteriaceae</taxon>
        <taxon>Mucilaginibacter</taxon>
    </lineage>
</organism>
<comment type="caution">
    <text evidence="3">The sequence shown here is derived from an EMBL/GenBank/DDBJ whole genome shotgun (WGS) entry which is preliminary data.</text>
</comment>
<feature type="domain" description="OLD protein-like TOPRIM" evidence="2">
    <location>
        <begin position="392"/>
        <end position="459"/>
    </location>
</feature>
<dbReference type="Proteomes" id="UP000619078">
    <property type="component" value="Unassembled WGS sequence"/>
</dbReference>
<dbReference type="PANTHER" id="PTHR43581">
    <property type="entry name" value="ATP/GTP PHOSPHATASE"/>
    <property type="match status" value="1"/>
</dbReference>
<dbReference type="Gene3D" id="3.40.50.300">
    <property type="entry name" value="P-loop containing nucleotide triphosphate hydrolases"/>
    <property type="match status" value="1"/>
</dbReference>
<dbReference type="AlphaFoldDB" id="A0A926NUU9"/>
<accession>A0A926NUU9</accession>
<dbReference type="Pfam" id="PF20469">
    <property type="entry name" value="OLD-like_TOPRIM"/>
    <property type="match status" value="1"/>
</dbReference>
<gene>
    <name evidence="3" type="ORF">IDJ76_20105</name>
</gene>
<name>A0A926NUU9_9SPHI</name>
<sequence length="585" mass="66730">MNIRKITILNFRNFENITIDFSEGFQTIIGENNIGKSNLYWAIRLVLDKELSYNSRKLELKDFHGFKNRLDADDYILISIELYSKKLSEFPTFHSCKTGEHTAQITYIYAHKYKFLAGSTVPDHINLHDFQWRLFAGCDAIALDDIIEQASPINFRDLEGINLYYINAFRNINSDLHGSTKSLLSRYCQSRTDAETELESVKNILTESSTELNQLPFIPDLADNIQKKGVAIAGRYFSFPISISFLSNFDVDAWSQLNLFFNPSADSNIPIQTLGLGQKNILYLSLFIAELENSSQDHEINILLIEEPEAHLHPQLQKILFANLNDLKTTQVFMTSHSTHIASDCNYKNLNILFRNAHGQVKSFAPFKSGLLSDRENLLLKRYLDATRSEMFFASAIIFVEGVGEQYILPAIAKEIYGINLTEHNVSVIPIHCRYFDPYLKLVQNDNLEIPAVVIIDGDCDEWEEDDSTTTSIANAQALQVTDRVLVCPGTKTLEIDLFPNPTTNSSYLKDCFTNLGHVKSYNNLLASVVNDESLWAEELIKRIDNTVMKGRFAQELSLLVDEWFEIPQYLSDAINHIKKAKKIR</sequence>
<evidence type="ECO:0000313" key="3">
    <source>
        <dbReference type="EMBL" id="MBD1395417.1"/>
    </source>
</evidence>
<proteinExistence type="predicted"/>
<dbReference type="InterPro" id="IPR027417">
    <property type="entry name" value="P-loop_NTPase"/>
</dbReference>